<dbReference type="SUPFAM" id="SSF51261">
    <property type="entry name" value="Duplicated hybrid motif"/>
    <property type="match status" value="1"/>
</dbReference>
<dbReference type="Pfam" id="PF01551">
    <property type="entry name" value="Peptidase_M23"/>
    <property type="match status" value="1"/>
</dbReference>
<dbReference type="PANTHER" id="PTHR21666">
    <property type="entry name" value="PEPTIDASE-RELATED"/>
    <property type="match status" value="1"/>
</dbReference>
<dbReference type="Gene3D" id="2.70.70.10">
    <property type="entry name" value="Glucose Permease (Domain IIA)"/>
    <property type="match status" value="1"/>
</dbReference>
<dbReference type="InterPro" id="IPR011055">
    <property type="entry name" value="Dup_hybrid_motif"/>
</dbReference>
<dbReference type="Proteomes" id="UP001429984">
    <property type="component" value="Unassembled WGS sequence"/>
</dbReference>
<dbReference type="InterPro" id="IPR016047">
    <property type="entry name" value="M23ase_b-sheet_dom"/>
</dbReference>
<dbReference type="PANTHER" id="PTHR21666:SF270">
    <property type="entry name" value="MUREIN HYDROLASE ACTIVATOR ENVC"/>
    <property type="match status" value="1"/>
</dbReference>
<evidence type="ECO:0000313" key="3">
    <source>
        <dbReference type="Proteomes" id="UP001429984"/>
    </source>
</evidence>
<organism evidence="2 3">
    <name type="scientific">Lysobacter niastensis</name>
    <dbReference type="NCBI Taxonomy" id="380629"/>
    <lineage>
        <taxon>Bacteria</taxon>
        <taxon>Pseudomonadati</taxon>
        <taxon>Pseudomonadota</taxon>
        <taxon>Gammaproteobacteria</taxon>
        <taxon>Lysobacterales</taxon>
        <taxon>Lysobacteraceae</taxon>
        <taxon>Lysobacter</taxon>
    </lineage>
</organism>
<evidence type="ECO:0000313" key="2">
    <source>
        <dbReference type="EMBL" id="MBF6023401.1"/>
    </source>
</evidence>
<protein>
    <submittedName>
        <fullName evidence="2">M23 family metallopeptidase</fullName>
    </submittedName>
</protein>
<evidence type="ECO:0000259" key="1">
    <source>
        <dbReference type="Pfam" id="PF01551"/>
    </source>
</evidence>
<feature type="domain" description="M23ase beta-sheet core" evidence="1">
    <location>
        <begin position="193"/>
        <end position="294"/>
    </location>
</feature>
<proteinExistence type="predicted"/>
<comment type="caution">
    <text evidence="2">The sequence shown here is derived from an EMBL/GenBank/DDBJ whole genome shotgun (WGS) entry which is preliminary data.</text>
</comment>
<keyword evidence="3" id="KW-1185">Reference proteome</keyword>
<dbReference type="InterPro" id="IPR050570">
    <property type="entry name" value="Cell_wall_metabolism_enzyme"/>
</dbReference>
<name>A0ABS0B498_9GAMM</name>
<dbReference type="EMBL" id="JADLZT010000003">
    <property type="protein sequence ID" value="MBF6023401.1"/>
    <property type="molecule type" value="Genomic_DNA"/>
</dbReference>
<gene>
    <name evidence="2" type="ORF">IU514_05075</name>
</gene>
<accession>A0ABS0B498</accession>
<dbReference type="CDD" id="cd12797">
    <property type="entry name" value="M23_peptidase"/>
    <property type="match status" value="1"/>
</dbReference>
<reference evidence="2 3" key="1">
    <citation type="submission" date="2020-11" db="EMBL/GenBank/DDBJ databases">
        <title>Draft Genome Sequence and Secondary Metabolite Biosynthetic Potential of the Lysobacter niastensis Type strain DSM 18481.</title>
        <authorList>
            <person name="Turrini P."/>
            <person name="Artuso I."/>
            <person name="Tescari M."/>
            <person name="Lugli G.A."/>
            <person name="Frangipani E."/>
            <person name="Ventura M."/>
            <person name="Visca P."/>
        </authorList>
    </citation>
    <scope>NUCLEOTIDE SEQUENCE [LARGE SCALE GENOMIC DNA]</scope>
    <source>
        <strain evidence="2 3">DSM 18481</strain>
    </source>
</reference>
<sequence length="339" mass="36326">MQLEVRTPVAPTAFAAGGHVLLIYELHLQNFSDRPMPLRGIQVFDGTRTADAPLISFSGPQLGRKLISVGGGELDEASTLGAGRMAIALLCIAFDGDRMPPRKLMHRVLLDDAATDGPSVDTQAVKLRTLAAPLSGSEWVAVSGLSAGAHHRSGIIVAGGLGQISRRYAVDWKRRKDGAFFSGDPRDVRSYHAYGAEVRAVADATVVHVKDGLPDNIPRTAAGFETAVPVTMDTVAGNSVVLDLGDGQYAYYAHLKPGSVGVRTGDRVRRGEVVGAIGNSGDAREPHLHLQVTNGPDILASEGLPYVIDRFRIKRPEGAWQERRKEFPPGDAIIDFDVR</sequence>